<gene>
    <name evidence="2" type="ORF">FCL40_15180</name>
</gene>
<dbReference type="Pfam" id="PF09694">
    <property type="entry name" value="Gcw_chp"/>
    <property type="match status" value="1"/>
</dbReference>
<dbReference type="AlphaFoldDB" id="A0A4U1BCA8"/>
<evidence type="ECO:0000256" key="1">
    <source>
        <dbReference type="SAM" id="SignalP"/>
    </source>
</evidence>
<dbReference type="EMBL" id="SWCI01000012">
    <property type="protein sequence ID" value="TKB47814.1"/>
    <property type="molecule type" value="Genomic_DNA"/>
</dbReference>
<dbReference type="Proteomes" id="UP000305674">
    <property type="component" value="Unassembled WGS sequence"/>
</dbReference>
<feature type="chain" id="PRO_5020814681" evidence="1">
    <location>
        <begin position="19"/>
        <end position="221"/>
    </location>
</feature>
<dbReference type="OrthoDB" id="9793561at2"/>
<dbReference type="InterPro" id="IPR010239">
    <property type="entry name" value="CHP02001"/>
</dbReference>
<dbReference type="NCBIfam" id="TIGR02001">
    <property type="entry name" value="gcw_chp"/>
    <property type="match status" value="1"/>
</dbReference>
<feature type="signal peptide" evidence="1">
    <location>
        <begin position="1"/>
        <end position="18"/>
    </location>
</feature>
<dbReference type="SUPFAM" id="SSF56935">
    <property type="entry name" value="Porins"/>
    <property type="match status" value="1"/>
</dbReference>
<evidence type="ECO:0000313" key="3">
    <source>
        <dbReference type="Proteomes" id="UP000305674"/>
    </source>
</evidence>
<reference evidence="2 3" key="1">
    <citation type="submission" date="2019-04" db="EMBL/GenBank/DDBJ databases">
        <authorList>
            <person name="Hwang J.C."/>
        </authorList>
    </citation>
    <scope>NUCLEOTIDE SEQUENCE [LARGE SCALE GENOMIC DNA]</scope>
    <source>
        <strain evidence="2 3">IMCC35001</strain>
    </source>
</reference>
<dbReference type="RefSeq" id="WP_136854149.1">
    <property type="nucleotide sequence ID" value="NZ_SWCI01000012.1"/>
</dbReference>
<protein>
    <submittedName>
        <fullName evidence="2">Uncharacterized protein</fullName>
    </submittedName>
</protein>
<keyword evidence="3" id="KW-1185">Reference proteome</keyword>
<name>A0A4U1BCA8_9GAMM</name>
<proteinExistence type="predicted"/>
<comment type="caution">
    <text evidence="2">The sequence shown here is derived from an EMBL/GenBank/DDBJ whole genome shotgun (WGS) entry which is preliminary data.</text>
</comment>
<organism evidence="2 3">
    <name type="scientific">Ferrimonas sediminicola</name>
    <dbReference type="NCBI Taxonomy" id="2569538"/>
    <lineage>
        <taxon>Bacteria</taxon>
        <taxon>Pseudomonadati</taxon>
        <taxon>Pseudomonadota</taxon>
        <taxon>Gammaproteobacteria</taxon>
        <taxon>Alteromonadales</taxon>
        <taxon>Ferrimonadaceae</taxon>
        <taxon>Ferrimonas</taxon>
    </lineage>
</organism>
<keyword evidence="1" id="KW-0732">Signal</keyword>
<evidence type="ECO:0000313" key="2">
    <source>
        <dbReference type="EMBL" id="TKB47814.1"/>
    </source>
</evidence>
<accession>A0A4U1BCA8</accession>
<sequence length="221" mass="25097">MKKMTALALALIACPSLAAETPVSVSGYTMALSNYLWRGQTISLDNPSLQSDLMVEHDSGFYAGVSFETYRYEGDAGEEVKDYEIDYYGGYYRMVTDDLGIGVMAMKYTYGDGGDTVEYTLSVDYRDLGMTVNYDEDVEAWYTELNYGLGLFHDSTLELHAGMFFDAENYGYGDENTPEDSFYDVALRYDYPLLESLSLLLEASYQEYDKDHYLIGVAYWF</sequence>